<protein>
    <recommendedName>
        <fullName evidence="1">UPF0276 protein AFM18_05445</fullName>
    </recommendedName>
</protein>
<comment type="caution">
    <text evidence="2">The sequence shown here is derived from an EMBL/GenBank/DDBJ whole genome shotgun (WGS) entry which is preliminary data.</text>
</comment>
<evidence type="ECO:0000313" key="3">
    <source>
        <dbReference type="Proteomes" id="UP000037511"/>
    </source>
</evidence>
<dbReference type="Pfam" id="PF05114">
    <property type="entry name" value="MbnB_TglH_ChrH"/>
    <property type="match status" value="1"/>
</dbReference>
<dbReference type="InterPro" id="IPR007801">
    <property type="entry name" value="MbnB/TglH/ChrH"/>
</dbReference>
<dbReference type="NCBIfam" id="NF003818">
    <property type="entry name" value="PRK05409.1"/>
    <property type="match status" value="1"/>
</dbReference>
<accession>A0AAW3I7F0</accession>
<dbReference type="Gene3D" id="3.20.20.150">
    <property type="entry name" value="Divalent-metal-dependent TIM barrel enzymes"/>
    <property type="match status" value="1"/>
</dbReference>
<gene>
    <name evidence="2" type="ORF">AFM18_05445</name>
</gene>
<dbReference type="RefSeq" id="WP_050445775.1">
    <property type="nucleotide sequence ID" value="NZ_LGVG01000005.1"/>
</dbReference>
<evidence type="ECO:0000313" key="2">
    <source>
        <dbReference type="EMBL" id="KNE28648.1"/>
    </source>
</evidence>
<dbReference type="PANTHER" id="PTHR42194:SF1">
    <property type="entry name" value="UPF0276 PROTEIN HI_1600"/>
    <property type="match status" value="1"/>
</dbReference>
<dbReference type="Proteomes" id="UP000037511">
    <property type="component" value="Unassembled WGS sequence"/>
</dbReference>
<proteinExistence type="inferred from homology"/>
<comment type="similarity">
    <text evidence="1">Belongs to the UPF0276 family.</text>
</comment>
<organism evidence="2 3">
    <name type="scientific">Achromobacter spanius</name>
    <dbReference type="NCBI Taxonomy" id="217203"/>
    <lineage>
        <taxon>Bacteria</taxon>
        <taxon>Pseudomonadati</taxon>
        <taxon>Pseudomonadota</taxon>
        <taxon>Betaproteobacteria</taxon>
        <taxon>Burkholderiales</taxon>
        <taxon>Alcaligenaceae</taxon>
        <taxon>Achromobacter</taxon>
    </lineage>
</organism>
<evidence type="ECO:0000256" key="1">
    <source>
        <dbReference type="HAMAP-Rule" id="MF_00697"/>
    </source>
</evidence>
<dbReference type="AlphaFoldDB" id="A0AAW3I7F0"/>
<dbReference type="HAMAP" id="MF_00697">
    <property type="entry name" value="UPF0276"/>
    <property type="match status" value="1"/>
</dbReference>
<dbReference type="PANTHER" id="PTHR42194">
    <property type="entry name" value="UPF0276 PROTEIN HI_1600"/>
    <property type="match status" value="1"/>
</dbReference>
<name>A0AAW3I7F0_9BURK</name>
<reference evidence="2 3" key="1">
    <citation type="submission" date="2015-07" db="EMBL/GenBank/DDBJ databases">
        <title>Draft genome of Achromobacter spanius.</title>
        <authorList>
            <person name="Wang X."/>
        </authorList>
    </citation>
    <scope>NUCLEOTIDE SEQUENCE [LARGE SCALE GENOMIC DNA]</scope>
    <source>
        <strain evidence="2 3">CGMCC9173</strain>
    </source>
</reference>
<sequence>MKSLPFPATTSGPGLSAQVGVGLKPEHADALLDGAAGVGFLEIHAENYMVPGGPMHAMLTRLRERYPLSVHGVGLSLGGPDPLDEELLAGHRRLRDRYAPALVSEHLAWSRGAGVFFNDLLPFPYDGTTLRRTSEHIDAFQNSLGRRILIENPATYLRFDASLIDEAQFLGELVARTGCGLLLDVNNVYVSAVNHGFDARGYLSLLPLGSVEEIHLAGHHRQVEPDGSVVLIDSHDAPIAEPVWALYETALRATGPVATLIERDGNIPPLTELLHEAARVQACLAKLDATLVTPP</sequence>
<dbReference type="EMBL" id="LGVG01000005">
    <property type="protein sequence ID" value="KNE28648.1"/>
    <property type="molecule type" value="Genomic_DNA"/>
</dbReference>